<evidence type="ECO:0000256" key="8">
    <source>
        <dbReference type="ARBA" id="ARBA00022989"/>
    </source>
</evidence>
<evidence type="ECO:0000256" key="5">
    <source>
        <dbReference type="ARBA" id="ARBA00022617"/>
    </source>
</evidence>
<dbReference type="InterPro" id="IPR050121">
    <property type="entry name" value="Cytochrome_P450_monoxygenase"/>
</dbReference>
<dbReference type="GO" id="GO:0016020">
    <property type="term" value="C:membrane"/>
    <property type="evidence" value="ECO:0007669"/>
    <property type="project" value="UniProtKB-SubCell"/>
</dbReference>
<keyword evidence="8 14" id="KW-1133">Transmembrane helix</keyword>
<dbReference type="InterPro" id="IPR001128">
    <property type="entry name" value="Cyt_P450"/>
</dbReference>
<dbReference type="PANTHER" id="PTHR24305:SF166">
    <property type="entry name" value="CYTOCHROME P450 12A4, MITOCHONDRIAL-RELATED"/>
    <property type="match status" value="1"/>
</dbReference>
<dbReference type="SUPFAM" id="SSF48264">
    <property type="entry name" value="Cytochrome P450"/>
    <property type="match status" value="1"/>
</dbReference>
<gene>
    <name evidence="15" type="ORF">DFH08DRAFT_710973</name>
</gene>
<comment type="pathway">
    <text evidence="3">Secondary metabolite biosynthesis; terpenoid biosynthesis.</text>
</comment>
<proteinExistence type="inferred from homology"/>
<evidence type="ECO:0000256" key="10">
    <source>
        <dbReference type="ARBA" id="ARBA00023004"/>
    </source>
</evidence>
<organism evidence="15 16">
    <name type="scientific">Mycena albidolilacea</name>
    <dbReference type="NCBI Taxonomy" id="1033008"/>
    <lineage>
        <taxon>Eukaryota</taxon>
        <taxon>Fungi</taxon>
        <taxon>Dikarya</taxon>
        <taxon>Basidiomycota</taxon>
        <taxon>Agaricomycotina</taxon>
        <taxon>Agaricomycetes</taxon>
        <taxon>Agaricomycetidae</taxon>
        <taxon>Agaricales</taxon>
        <taxon>Marasmiineae</taxon>
        <taxon>Mycenaceae</taxon>
        <taxon>Mycena</taxon>
    </lineage>
</organism>
<evidence type="ECO:0000256" key="2">
    <source>
        <dbReference type="ARBA" id="ARBA00004370"/>
    </source>
</evidence>
<dbReference type="GO" id="GO:0004497">
    <property type="term" value="F:monooxygenase activity"/>
    <property type="evidence" value="ECO:0007669"/>
    <property type="project" value="UniProtKB-KW"/>
</dbReference>
<evidence type="ECO:0000256" key="12">
    <source>
        <dbReference type="ARBA" id="ARBA00023136"/>
    </source>
</evidence>
<keyword evidence="9" id="KW-0560">Oxidoreductase</keyword>
<keyword evidence="11" id="KW-0503">Monooxygenase</keyword>
<reference evidence="15" key="1">
    <citation type="submission" date="2023-03" db="EMBL/GenBank/DDBJ databases">
        <title>Massive genome expansion in bonnet fungi (Mycena s.s.) driven by repeated elements and novel gene families across ecological guilds.</title>
        <authorList>
            <consortium name="Lawrence Berkeley National Laboratory"/>
            <person name="Harder C.B."/>
            <person name="Miyauchi S."/>
            <person name="Viragh M."/>
            <person name="Kuo A."/>
            <person name="Thoen E."/>
            <person name="Andreopoulos B."/>
            <person name="Lu D."/>
            <person name="Skrede I."/>
            <person name="Drula E."/>
            <person name="Henrissat B."/>
            <person name="Morin E."/>
            <person name="Kohler A."/>
            <person name="Barry K."/>
            <person name="LaButti K."/>
            <person name="Morin E."/>
            <person name="Salamov A."/>
            <person name="Lipzen A."/>
            <person name="Mereny Z."/>
            <person name="Hegedus B."/>
            <person name="Baldrian P."/>
            <person name="Stursova M."/>
            <person name="Weitz H."/>
            <person name="Taylor A."/>
            <person name="Grigoriev I.V."/>
            <person name="Nagy L.G."/>
            <person name="Martin F."/>
            <person name="Kauserud H."/>
        </authorList>
    </citation>
    <scope>NUCLEOTIDE SEQUENCE</scope>
    <source>
        <strain evidence="15">CBHHK002</strain>
    </source>
</reference>
<dbReference type="Pfam" id="PF00067">
    <property type="entry name" value="p450"/>
    <property type="match status" value="1"/>
</dbReference>
<dbReference type="Gene3D" id="1.10.630.10">
    <property type="entry name" value="Cytochrome P450"/>
    <property type="match status" value="1"/>
</dbReference>
<comment type="subcellular location">
    <subcellularLocation>
        <location evidence="2">Membrane</location>
    </subcellularLocation>
</comment>
<keyword evidence="6 14" id="KW-0812">Transmembrane</keyword>
<feature type="transmembrane region" description="Helical" evidence="14">
    <location>
        <begin position="6"/>
        <end position="24"/>
    </location>
</feature>
<dbReference type="EMBL" id="JARIHO010000043">
    <property type="protein sequence ID" value="KAJ7325896.1"/>
    <property type="molecule type" value="Genomic_DNA"/>
</dbReference>
<sequence>MNYGIAWGAVVAFLVGYFIVRRRCSIKHIRGPPSSSPFIGNLLQLRLPRSYGDHEFKWLKTYGPVYRLRGCFGENRLMVSDLLACQYILKSQHFTMETSWESEVRFKRILCHRVDDCIGEIHHRLRKNFNMAFTAVAVRRYGPVFQKVAQAITHKLELSDRASIDIVPPLTVATMTAIAEAALGYSMDELGEEYVAATTEILAVSSIQTAGHILTDAIGVYLPKWLLRAAMRLPTKTFKAARKTIRLARQIGAQVVREKQDLVQQGNSSLRLRLSWLRVSNIQSNSHTRFLTLVLFAGQETTTKTIALGLWELAKDPKFQEMLRAEIHSSLGEAGHRNGTYDEMPLLNAFIKETLRFYPAEAFTERIVVHDTVIPLSESITTSTGEQMSQIPVTKGQIVIVGIASYQRLESRWGADADKFRPSRWLDGSILNPDPVGPYANLLTFLSGPHTCLGWRFAILEMQAVICELVGKFAFAVPENDSVRVCMANTLQPVLSSGERGVLLRVTRIG</sequence>
<evidence type="ECO:0000313" key="15">
    <source>
        <dbReference type="EMBL" id="KAJ7325896.1"/>
    </source>
</evidence>
<comment type="caution">
    <text evidence="15">The sequence shown here is derived from an EMBL/GenBank/DDBJ whole genome shotgun (WGS) entry which is preliminary data.</text>
</comment>
<evidence type="ECO:0000256" key="11">
    <source>
        <dbReference type="ARBA" id="ARBA00023033"/>
    </source>
</evidence>
<dbReference type="InterPro" id="IPR002403">
    <property type="entry name" value="Cyt_P450_E_grp-IV"/>
</dbReference>
<protein>
    <submittedName>
        <fullName evidence="15">Cytochrome P450</fullName>
    </submittedName>
</protein>
<evidence type="ECO:0000256" key="1">
    <source>
        <dbReference type="ARBA" id="ARBA00001971"/>
    </source>
</evidence>
<evidence type="ECO:0000313" key="16">
    <source>
        <dbReference type="Proteomes" id="UP001218218"/>
    </source>
</evidence>
<keyword evidence="7 13" id="KW-0479">Metal-binding</keyword>
<dbReference type="InterPro" id="IPR036396">
    <property type="entry name" value="Cyt_P450_sf"/>
</dbReference>
<evidence type="ECO:0000256" key="6">
    <source>
        <dbReference type="ARBA" id="ARBA00022692"/>
    </source>
</evidence>
<evidence type="ECO:0000256" key="4">
    <source>
        <dbReference type="ARBA" id="ARBA00010617"/>
    </source>
</evidence>
<keyword evidence="5 13" id="KW-0349">Heme</keyword>
<dbReference type="GO" id="GO:0005506">
    <property type="term" value="F:iron ion binding"/>
    <property type="evidence" value="ECO:0007669"/>
    <property type="project" value="InterPro"/>
</dbReference>
<dbReference type="GO" id="GO:0020037">
    <property type="term" value="F:heme binding"/>
    <property type="evidence" value="ECO:0007669"/>
    <property type="project" value="InterPro"/>
</dbReference>
<keyword evidence="16" id="KW-1185">Reference proteome</keyword>
<comment type="similarity">
    <text evidence="4">Belongs to the cytochrome P450 family.</text>
</comment>
<evidence type="ECO:0000256" key="14">
    <source>
        <dbReference type="SAM" id="Phobius"/>
    </source>
</evidence>
<keyword evidence="10 13" id="KW-0408">Iron</keyword>
<name>A0AAD7EHL7_9AGAR</name>
<dbReference type="GO" id="GO:0016705">
    <property type="term" value="F:oxidoreductase activity, acting on paired donors, with incorporation or reduction of molecular oxygen"/>
    <property type="evidence" value="ECO:0007669"/>
    <property type="project" value="InterPro"/>
</dbReference>
<keyword evidence="12 14" id="KW-0472">Membrane</keyword>
<evidence type="ECO:0000256" key="13">
    <source>
        <dbReference type="PIRSR" id="PIRSR602403-1"/>
    </source>
</evidence>
<dbReference type="PRINTS" id="PR00465">
    <property type="entry name" value="EP450IV"/>
</dbReference>
<evidence type="ECO:0000256" key="9">
    <source>
        <dbReference type="ARBA" id="ARBA00023002"/>
    </source>
</evidence>
<dbReference type="PRINTS" id="PR00385">
    <property type="entry name" value="P450"/>
</dbReference>
<dbReference type="AlphaFoldDB" id="A0AAD7EHL7"/>
<comment type="cofactor">
    <cofactor evidence="1 13">
        <name>heme</name>
        <dbReference type="ChEBI" id="CHEBI:30413"/>
    </cofactor>
</comment>
<dbReference type="PANTHER" id="PTHR24305">
    <property type="entry name" value="CYTOCHROME P450"/>
    <property type="match status" value="1"/>
</dbReference>
<feature type="binding site" description="axial binding residue" evidence="13">
    <location>
        <position position="452"/>
    </location>
    <ligand>
        <name>heme</name>
        <dbReference type="ChEBI" id="CHEBI:30413"/>
    </ligand>
    <ligandPart>
        <name>Fe</name>
        <dbReference type="ChEBI" id="CHEBI:18248"/>
    </ligandPart>
</feature>
<accession>A0AAD7EHL7</accession>
<evidence type="ECO:0000256" key="7">
    <source>
        <dbReference type="ARBA" id="ARBA00022723"/>
    </source>
</evidence>
<evidence type="ECO:0000256" key="3">
    <source>
        <dbReference type="ARBA" id="ARBA00004721"/>
    </source>
</evidence>
<dbReference type="Proteomes" id="UP001218218">
    <property type="component" value="Unassembled WGS sequence"/>
</dbReference>